<accession>A0A3P7IQJ8</accession>
<dbReference type="EMBL" id="UYYB01014647">
    <property type="protein sequence ID" value="VDM70083.1"/>
    <property type="molecule type" value="Genomic_DNA"/>
</dbReference>
<feature type="domain" description="7TM GPCR serpentine receptor class x (Srx)" evidence="2">
    <location>
        <begin position="24"/>
        <end position="126"/>
    </location>
</feature>
<gene>
    <name evidence="3" type="ORF">SVUK_LOCUS5081</name>
</gene>
<evidence type="ECO:0000259" key="2">
    <source>
        <dbReference type="Pfam" id="PF10328"/>
    </source>
</evidence>
<protein>
    <recommendedName>
        <fullName evidence="2">7TM GPCR serpentine receptor class x (Srx) domain-containing protein</fullName>
    </recommendedName>
</protein>
<feature type="transmembrane region" description="Helical" evidence="1">
    <location>
        <begin position="46"/>
        <end position="68"/>
    </location>
</feature>
<sequence length="135" mass="15103">MFDPTMQNRNEDLVAGLIMVTAAGLGCIINITVMTMIVKTPFFHNAYGYICFSHLIADTAILLTNVFWGGPVTFLILDDSITNTFIGARIGQLVNFFWFEAFYCHLQVAINRLIAVAWPFAYKLVSQSICVLTLL</sequence>
<reference evidence="3 4" key="1">
    <citation type="submission" date="2018-11" db="EMBL/GenBank/DDBJ databases">
        <authorList>
            <consortium name="Pathogen Informatics"/>
        </authorList>
    </citation>
    <scope>NUCLEOTIDE SEQUENCE [LARGE SCALE GENOMIC DNA]</scope>
</reference>
<dbReference type="Proteomes" id="UP000270094">
    <property type="component" value="Unassembled WGS sequence"/>
</dbReference>
<dbReference type="PANTHER" id="PTHR23017">
    <property type="entry name" value="SERPENTINE RECEPTOR, CLASS X"/>
    <property type="match status" value="1"/>
</dbReference>
<evidence type="ECO:0000313" key="4">
    <source>
        <dbReference type="Proteomes" id="UP000270094"/>
    </source>
</evidence>
<dbReference type="OrthoDB" id="5874085at2759"/>
<dbReference type="Pfam" id="PF10328">
    <property type="entry name" value="7TM_GPCR_Srx"/>
    <property type="match status" value="1"/>
</dbReference>
<dbReference type="SUPFAM" id="SSF81321">
    <property type="entry name" value="Family A G protein-coupled receptor-like"/>
    <property type="match status" value="1"/>
</dbReference>
<keyword evidence="1" id="KW-1133">Transmembrane helix</keyword>
<keyword evidence="1" id="KW-0472">Membrane</keyword>
<dbReference type="Gene3D" id="1.20.1070.10">
    <property type="entry name" value="Rhodopsin 7-helix transmembrane proteins"/>
    <property type="match status" value="1"/>
</dbReference>
<feature type="transmembrane region" description="Helical" evidence="1">
    <location>
        <begin position="13"/>
        <end position="34"/>
    </location>
</feature>
<keyword evidence="4" id="KW-1185">Reference proteome</keyword>
<evidence type="ECO:0000313" key="3">
    <source>
        <dbReference type="EMBL" id="VDM70083.1"/>
    </source>
</evidence>
<name>A0A3P7IQJ8_STRVU</name>
<proteinExistence type="predicted"/>
<evidence type="ECO:0000256" key="1">
    <source>
        <dbReference type="SAM" id="Phobius"/>
    </source>
</evidence>
<dbReference type="PANTHER" id="PTHR23017:SF3">
    <property type="entry name" value="G-PROTEIN COUPLED RECEPTORS FAMILY 1 PROFILE DOMAIN-CONTAINING PROTEIN"/>
    <property type="match status" value="1"/>
</dbReference>
<dbReference type="AlphaFoldDB" id="A0A3P7IQJ8"/>
<organism evidence="3 4">
    <name type="scientific">Strongylus vulgaris</name>
    <name type="common">Blood worm</name>
    <dbReference type="NCBI Taxonomy" id="40348"/>
    <lineage>
        <taxon>Eukaryota</taxon>
        <taxon>Metazoa</taxon>
        <taxon>Ecdysozoa</taxon>
        <taxon>Nematoda</taxon>
        <taxon>Chromadorea</taxon>
        <taxon>Rhabditida</taxon>
        <taxon>Rhabditina</taxon>
        <taxon>Rhabditomorpha</taxon>
        <taxon>Strongyloidea</taxon>
        <taxon>Strongylidae</taxon>
        <taxon>Strongylus</taxon>
    </lineage>
</organism>
<dbReference type="InterPro" id="IPR019430">
    <property type="entry name" value="7TM_GPCR_serpentine_rcpt_Srx"/>
</dbReference>
<keyword evidence="1" id="KW-0812">Transmembrane</keyword>